<dbReference type="AlphaFoldDB" id="A0A7J7RJ45"/>
<comment type="caution">
    <text evidence="2">The sequence shown here is derived from an EMBL/GenBank/DDBJ whole genome shotgun (WGS) entry which is preliminary data.</text>
</comment>
<evidence type="ECO:0000256" key="1">
    <source>
        <dbReference type="SAM" id="MobiDB-lite"/>
    </source>
</evidence>
<evidence type="ECO:0000313" key="2">
    <source>
        <dbReference type="EMBL" id="KAF6276113.1"/>
    </source>
</evidence>
<evidence type="ECO:0000313" key="3">
    <source>
        <dbReference type="Proteomes" id="UP000585614"/>
    </source>
</evidence>
<dbReference type="Proteomes" id="UP000585614">
    <property type="component" value="Unassembled WGS sequence"/>
</dbReference>
<feature type="compositionally biased region" description="Basic and acidic residues" evidence="1">
    <location>
        <begin position="136"/>
        <end position="151"/>
    </location>
</feature>
<gene>
    <name evidence="2" type="ORF">mRhiFer1_009459</name>
</gene>
<organism evidence="2 3">
    <name type="scientific">Rhinolophus ferrumequinum</name>
    <name type="common">Greater horseshoe bat</name>
    <dbReference type="NCBI Taxonomy" id="59479"/>
    <lineage>
        <taxon>Eukaryota</taxon>
        <taxon>Metazoa</taxon>
        <taxon>Chordata</taxon>
        <taxon>Craniata</taxon>
        <taxon>Vertebrata</taxon>
        <taxon>Euteleostomi</taxon>
        <taxon>Mammalia</taxon>
        <taxon>Eutheria</taxon>
        <taxon>Laurasiatheria</taxon>
        <taxon>Chiroptera</taxon>
        <taxon>Yinpterochiroptera</taxon>
        <taxon>Rhinolophoidea</taxon>
        <taxon>Rhinolophidae</taxon>
        <taxon>Rhinolophinae</taxon>
        <taxon>Rhinolophus</taxon>
    </lineage>
</organism>
<name>A0A7J7RJ45_RHIFE</name>
<dbReference type="EMBL" id="JACAGC010000026">
    <property type="protein sequence ID" value="KAF6276113.1"/>
    <property type="molecule type" value="Genomic_DNA"/>
</dbReference>
<reference evidence="2 3" key="1">
    <citation type="journal article" date="2020" name="Nature">
        <title>Six reference-quality genomes reveal evolution of bat adaptations.</title>
        <authorList>
            <person name="Jebb D."/>
            <person name="Huang Z."/>
            <person name="Pippel M."/>
            <person name="Hughes G.M."/>
            <person name="Lavrichenko K."/>
            <person name="Devanna P."/>
            <person name="Winkler S."/>
            <person name="Jermiin L.S."/>
            <person name="Skirmuntt E.C."/>
            <person name="Katzourakis A."/>
            <person name="Burkitt-Gray L."/>
            <person name="Ray D.A."/>
            <person name="Sullivan K.A.M."/>
            <person name="Roscito J.G."/>
            <person name="Kirilenko B.M."/>
            <person name="Davalos L.M."/>
            <person name="Corthals A.P."/>
            <person name="Power M.L."/>
            <person name="Jones G."/>
            <person name="Ransome R.D."/>
            <person name="Dechmann D.K.N."/>
            <person name="Locatelli A.G."/>
            <person name="Puechmaille S.J."/>
            <person name="Fedrigo O."/>
            <person name="Jarvis E.D."/>
            <person name="Hiller M."/>
            <person name="Vernes S.C."/>
            <person name="Myers E.W."/>
            <person name="Teeling E.C."/>
        </authorList>
    </citation>
    <scope>NUCLEOTIDE SEQUENCE [LARGE SCALE GENOMIC DNA]</scope>
    <source>
        <strain evidence="2">MRhiFer1</strain>
        <tissue evidence="2">Lung</tissue>
    </source>
</reference>
<protein>
    <submittedName>
        <fullName evidence="2">Uncharacterized protein</fullName>
    </submittedName>
</protein>
<feature type="region of interest" description="Disordered" evidence="1">
    <location>
        <begin position="120"/>
        <end position="151"/>
    </location>
</feature>
<accession>A0A7J7RJ45</accession>
<feature type="region of interest" description="Disordered" evidence="1">
    <location>
        <begin position="50"/>
        <end position="74"/>
    </location>
</feature>
<proteinExistence type="predicted"/>
<sequence>MVCAAFARLPHRGRPGLKPVGSWDSARCPVHARPSPGHPHLPPLLRGLRKASPSAQMGRSGSGVPSPGPARGLPACVQGLTGAGGVGQTRLSRGLRQRGPWSPVVIHFPARAALPGRLQFSAEPGHSRGRLGSCRAGRDREGRILNQRETE</sequence>